<evidence type="ECO:0000313" key="12">
    <source>
        <dbReference type="Ensembl" id="ENSONIP00000057717.1"/>
    </source>
</evidence>
<dbReference type="Pfam" id="PF05586">
    <property type="entry name" value="Ant_C"/>
    <property type="match status" value="1"/>
</dbReference>
<dbReference type="SUPFAM" id="SSF53300">
    <property type="entry name" value="vWA-like"/>
    <property type="match status" value="1"/>
</dbReference>
<feature type="region of interest" description="Disordered" evidence="9">
    <location>
        <begin position="494"/>
        <end position="606"/>
    </location>
</feature>
<dbReference type="InterPro" id="IPR002035">
    <property type="entry name" value="VWF_A"/>
</dbReference>
<dbReference type="InParanoid" id="A0A669DAT9"/>
<dbReference type="Gene3D" id="3.40.50.410">
    <property type="entry name" value="von Willebrand factor, type A domain"/>
    <property type="match status" value="1"/>
</dbReference>
<feature type="compositionally biased region" description="Low complexity" evidence="9">
    <location>
        <begin position="559"/>
        <end position="571"/>
    </location>
</feature>
<feature type="compositionally biased region" description="Basic and acidic residues" evidence="9">
    <location>
        <begin position="500"/>
        <end position="516"/>
    </location>
</feature>
<feature type="compositionally biased region" description="Basic and acidic residues" evidence="9">
    <location>
        <begin position="424"/>
        <end position="440"/>
    </location>
</feature>
<dbReference type="GO" id="GO:0009986">
    <property type="term" value="C:cell surface"/>
    <property type="evidence" value="ECO:0007669"/>
    <property type="project" value="TreeGrafter"/>
</dbReference>
<dbReference type="FunFam" id="3.40.50.410:FF:000024">
    <property type="entry name" value="Anthrax toxin receptor"/>
    <property type="match status" value="1"/>
</dbReference>
<reference evidence="13" key="1">
    <citation type="submission" date="2012-01" db="EMBL/GenBank/DDBJ databases">
        <title>The Genome Sequence of Oreochromis niloticus (Nile Tilapia).</title>
        <authorList>
            <consortium name="Broad Institute Genome Assembly Team"/>
            <consortium name="Broad Institute Sequencing Platform"/>
            <person name="Di Palma F."/>
            <person name="Johnson J."/>
            <person name="Lander E.S."/>
            <person name="Lindblad-Toh K."/>
        </authorList>
    </citation>
    <scope>NUCLEOTIDE SEQUENCE [LARGE SCALE GENOMIC DNA]</scope>
</reference>
<evidence type="ECO:0000256" key="6">
    <source>
        <dbReference type="ARBA" id="ARBA00022729"/>
    </source>
</evidence>
<keyword evidence="4 10" id="KW-0812">Transmembrane</keyword>
<keyword evidence="5" id="KW-0479">Metal-binding</keyword>
<dbReference type="PROSITE" id="PS50234">
    <property type="entry name" value="VWFA"/>
    <property type="match status" value="1"/>
</dbReference>
<dbReference type="GO" id="GO:0046872">
    <property type="term" value="F:metal ion binding"/>
    <property type="evidence" value="ECO:0007669"/>
    <property type="project" value="UniProtKB-KW"/>
</dbReference>
<feature type="region of interest" description="Disordered" evidence="9">
    <location>
        <begin position="382"/>
        <end position="404"/>
    </location>
</feature>
<evidence type="ECO:0000256" key="2">
    <source>
        <dbReference type="ARBA" id="ARBA00008095"/>
    </source>
</evidence>
<evidence type="ECO:0000256" key="1">
    <source>
        <dbReference type="ARBA" id="ARBA00004479"/>
    </source>
</evidence>
<proteinExistence type="inferred from homology"/>
<dbReference type="InterPro" id="IPR008400">
    <property type="entry name" value="Anthrax_toxin_rcpt_extracel"/>
</dbReference>
<evidence type="ECO:0000256" key="8">
    <source>
        <dbReference type="ARBA" id="ARBA00023136"/>
    </source>
</evidence>
<keyword evidence="3" id="KW-0597">Phosphoprotein</keyword>
<dbReference type="InterPro" id="IPR008399">
    <property type="entry name" value="Anthrax_toxin_rcpt_C"/>
</dbReference>
<evidence type="ECO:0000313" key="13">
    <source>
        <dbReference type="Proteomes" id="UP000005207"/>
    </source>
</evidence>
<evidence type="ECO:0000256" key="3">
    <source>
        <dbReference type="ARBA" id="ARBA00022553"/>
    </source>
</evidence>
<dbReference type="Pfam" id="PF05587">
    <property type="entry name" value="Anth_Ig"/>
    <property type="match status" value="1"/>
</dbReference>
<feature type="compositionally biased region" description="Pro residues" evidence="9">
    <location>
        <begin position="572"/>
        <end position="606"/>
    </location>
</feature>
<name>A0A669DAT9_ORENI</name>
<dbReference type="PANTHER" id="PTHR16059">
    <property type="entry name" value="ANTHRAX TOXIN RECEPTOR"/>
    <property type="match status" value="1"/>
</dbReference>
<dbReference type="Ensembl" id="ENSONIT00000034813.1">
    <property type="protein sequence ID" value="ENSONIP00000057717.1"/>
    <property type="gene ID" value="ENSONIG00000009537.2"/>
</dbReference>
<feature type="region of interest" description="Disordered" evidence="9">
    <location>
        <begin position="424"/>
        <end position="473"/>
    </location>
</feature>
<dbReference type="PANTHER" id="PTHR16059:SF16">
    <property type="entry name" value="ANTHRAX TOXIN RECEPTOR-LIKE"/>
    <property type="match status" value="1"/>
</dbReference>
<reference evidence="12" key="3">
    <citation type="submission" date="2025-09" db="UniProtKB">
        <authorList>
            <consortium name="Ensembl"/>
        </authorList>
    </citation>
    <scope>IDENTIFICATION</scope>
</reference>
<keyword evidence="6" id="KW-0732">Signal</keyword>
<evidence type="ECO:0000256" key="10">
    <source>
        <dbReference type="SAM" id="Phobius"/>
    </source>
</evidence>
<dbReference type="GO" id="GO:0005886">
    <property type="term" value="C:plasma membrane"/>
    <property type="evidence" value="ECO:0007669"/>
    <property type="project" value="TreeGrafter"/>
</dbReference>
<keyword evidence="8 10" id="KW-0472">Membrane</keyword>
<comment type="similarity">
    <text evidence="2">Belongs to the ATR family.</text>
</comment>
<feature type="transmembrane region" description="Helical" evidence="10">
    <location>
        <begin position="20"/>
        <end position="39"/>
    </location>
</feature>
<sequence length="606" mass="67624">MHTTSKSLHENKSQFINLKFSFSLFIFFYLGGIICYSITSHKSVFVVFSRSGSVKHHWIEIYSFVEQLAEKFIRYQQDLVTDVFFSILFSPFVHINAKALCVPSPMLRMSFIVFSTQGKIIMKLTENREDITGGLMALRKVIPGGDTYMNLGLEMANAQIYKEKQGTASVIIALTDGELNEWQFDTAQREAQRARSMGAIVYCVGVKEFNQTQLATIADTVEHVFPVWGGFQALRGIIDSIIKKSCIEILAAEPSSVCAGESFQVVVRGNGFLHARNINQVLCSFKLNDTHTVDERPAGIEDTFLLCPAPVVKEVGKVIYLQVSMNEGLSYITSSVHITTTECFDGTIVLISLLVVFLLLALLLMWWFWPLCCTVVIKEPPPPPPPEPESDDDDGLPKKKWPTVDASYYGGRGVGGIKRMEVRWGEKGSTEEGAKLDKPKNAVVKMPEQEFEPYEPKPRKPPRRPPQQRRWYTPIQGKLDAIWALFRRGYDQVSLMRPQPGDEGRCIRFQRVKDGESTPNNQAPPRAHCSPSAPPAPPLFEQQPLVSYSVPRTKPPSRGPRTTPPSSTTPPARAPPSMVRPPPCPPPTRTPPGPPGPPPSRPPPRL</sequence>
<dbReference type="SMART" id="SM00327">
    <property type="entry name" value="VWA"/>
    <property type="match status" value="1"/>
</dbReference>
<feature type="domain" description="VWFA" evidence="11">
    <location>
        <begin position="43"/>
        <end position="241"/>
    </location>
</feature>
<dbReference type="AlphaFoldDB" id="A0A669DAT9"/>
<gene>
    <name evidence="12" type="primary">antxr1d</name>
</gene>
<protein>
    <submittedName>
        <fullName evidence="12">Anthrax toxin receptor 1</fullName>
    </submittedName>
</protein>
<evidence type="ECO:0000259" key="11">
    <source>
        <dbReference type="PROSITE" id="PS50234"/>
    </source>
</evidence>
<dbReference type="InterPro" id="IPR036465">
    <property type="entry name" value="vWFA_dom_sf"/>
</dbReference>
<evidence type="ECO:0000256" key="4">
    <source>
        <dbReference type="ARBA" id="ARBA00022692"/>
    </source>
</evidence>
<evidence type="ECO:0000256" key="9">
    <source>
        <dbReference type="SAM" id="MobiDB-lite"/>
    </source>
</evidence>
<evidence type="ECO:0000256" key="5">
    <source>
        <dbReference type="ARBA" id="ARBA00022723"/>
    </source>
</evidence>
<feature type="transmembrane region" description="Helical" evidence="10">
    <location>
        <begin position="348"/>
        <end position="369"/>
    </location>
</feature>
<dbReference type="GO" id="GO:0004888">
    <property type="term" value="F:transmembrane signaling receptor activity"/>
    <property type="evidence" value="ECO:0007669"/>
    <property type="project" value="TreeGrafter"/>
</dbReference>
<accession>A0A669DAT9</accession>
<dbReference type="Proteomes" id="UP000005207">
    <property type="component" value="Linkage group LG13"/>
</dbReference>
<comment type="subcellular location">
    <subcellularLocation>
        <location evidence="1">Membrane</location>
        <topology evidence="1">Single-pass type I membrane protein</topology>
    </subcellularLocation>
</comment>
<reference evidence="12" key="2">
    <citation type="submission" date="2025-08" db="UniProtKB">
        <authorList>
            <consortium name="Ensembl"/>
        </authorList>
    </citation>
    <scope>IDENTIFICATION</scope>
</reference>
<keyword evidence="7 10" id="KW-1133">Transmembrane helix</keyword>
<dbReference type="Pfam" id="PF00092">
    <property type="entry name" value="VWA"/>
    <property type="match status" value="1"/>
</dbReference>
<evidence type="ECO:0000256" key="7">
    <source>
        <dbReference type="ARBA" id="ARBA00022989"/>
    </source>
</evidence>
<dbReference type="GeneTree" id="ENSGT00940000157727"/>
<keyword evidence="13" id="KW-1185">Reference proteome</keyword>
<organism evidence="12 13">
    <name type="scientific">Oreochromis niloticus</name>
    <name type="common">Nile tilapia</name>
    <name type="synonym">Tilapia nilotica</name>
    <dbReference type="NCBI Taxonomy" id="8128"/>
    <lineage>
        <taxon>Eukaryota</taxon>
        <taxon>Metazoa</taxon>
        <taxon>Chordata</taxon>
        <taxon>Craniata</taxon>
        <taxon>Vertebrata</taxon>
        <taxon>Euteleostomi</taxon>
        <taxon>Actinopterygii</taxon>
        <taxon>Neopterygii</taxon>
        <taxon>Teleostei</taxon>
        <taxon>Neoteleostei</taxon>
        <taxon>Acanthomorphata</taxon>
        <taxon>Ovalentaria</taxon>
        <taxon>Cichlomorphae</taxon>
        <taxon>Cichliformes</taxon>
        <taxon>Cichlidae</taxon>
        <taxon>African cichlids</taxon>
        <taxon>Pseudocrenilabrinae</taxon>
        <taxon>Oreochromini</taxon>
        <taxon>Oreochromis</taxon>
    </lineage>
</organism>